<dbReference type="KEGG" id="sge:DWG14_00104"/>
<evidence type="ECO:0000256" key="1">
    <source>
        <dbReference type="SAM" id="MobiDB-lite"/>
    </source>
</evidence>
<dbReference type="EMBL" id="CP032427">
    <property type="protein sequence ID" value="AYC35896.1"/>
    <property type="molecule type" value="Genomic_DNA"/>
</dbReference>
<dbReference type="GeneID" id="91279103"/>
<proteinExistence type="predicted"/>
<dbReference type="AlphaFoldDB" id="A0AAI8KTZ1"/>
<organism evidence="2 3">
    <name type="scientific">Streptomyces griseorubiginosus</name>
    <dbReference type="NCBI Taxonomy" id="67304"/>
    <lineage>
        <taxon>Bacteria</taxon>
        <taxon>Bacillati</taxon>
        <taxon>Actinomycetota</taxon>
        <taxon>Actinomycetes</taxon>
        <taxon>Kitasatosporales</taxon>
        <taxon>Streptomycetaceae</taxon>
        <taxon>Streptomyces</taxon>
    </lineage>
</organism>
<reference evidence="2 3" key="1">
    <citation type="submission" date="2018-09" db="EMBL/GenBank/DDBJ databases">
        <title>Production of Trimethoprim by Streptomyces sp. 3E-1.</title>
        <authorList>
            <person name="Kang H.J."/>
            <person name="Kim S.B."/>
        </authorList>
    </citation>
    <scope>NUCLEOTIDE SEQUENCE [LARGE SCALE GENOMIC DNA]</scope>
    <source>
        <strain evidence="2 3">3E-1</strain>
    </source>
</reference>
<feature type="region of interest" description="Disordered" evidence="1">
    <location>
        <begin position="85"/>
        <end position="123"/>
    </location>
</feature>
<dbReference type="RefSeq" id="WP_120049532.1">
    <property type="nucleotide sequence ID" value="NZ_CP032427.1"/>
</dbReference>
<accession>A0AAI8KTZ1</accession>
<protein>
    <submittedName>
        <fullName evidence="2">Uncharacterized protein</fullName>
    </submittedName>
</protein>
<gene>
    <name evidence="2" type="ORF">DWG14_00104</name>
</gene>
<evidence type="ECO:0000313" key="2">
    <source>
        <dbReference type="EMBL" id="AYC35896.1"/>
    </source>
</evidence>
<dbReference type="Proteomes" id="UP000265765">
    <property type="component" value="Chromosome"/>
</dbReference>
<name>A0AAI8KTZ1_9ACTN</name>
<evidence type="ECO:0000313" key="3">
    <source>
        <dbReference type="Proteomes" id="UP000265765"/>
    </source>
</evidence>
<sequence length="123" mass="13290">MALVKKGSRLINVDGTAYRWRLRGRPTYDQGLVRSPLTYAVEHANTPGTTLVVTTNQPHPSNWLGTQGSPILPAQVADSIRTALSGGWTSASPGSPFHLHQSAGFVSSHCPTPHSRTHRPSDR</sequence>